<feature type="domain" description="Carbohydrate kinase PfkB" evidence="3">
    <location>
        <begin position="58"/>
        <end position="349"/>
    </location>
</feature>
<dbReference type="Gene3D" id="1.10.10.10">
    <property type="entry name" value="Winged helix-like DNA-binding domain superfamily/Winged helix DNA-binding domain"/>
    <property type="match status" value="1"/>
</dbReference>
<dbReference type="GO" id="GO:0016301">
    <property type="term" value="F:kinase activity"/>
    <property type="evidence" value="ECO:0007669"/>
    <property type="project" value="UniProtKB-KW"/>
</dbReference>
<dbReference type="PROSITE" id="PS00584">
    <property type="entry name" value="PFKB_KINASES_2"/>
    <property type="match status" value="1"/>
</dbReference>
<dbReference type="AlphaFoldDB" id="A0A927HBG4"/>
<dbReference type="GO" id="GO:0016798">
    <property type="term" value="F:hydrolase activity, acting on glycosyl bonds"/>
    <property type="evidence" value="ECO:0007669"/>
    <property type="project" value="TreeGrafter"/>
</dbReference>
<evidence type="ECO:0000256" key="2">
    <source>
        <dbReference type="ARBA" id="ARBA00022777"/>
    </source>
</evidence>
<dbReference type="Proteomes" id="UP000602076">
    <property type="component" value="Unassembled WGS sequence"/>
</dbReference>
<dbReference type="Pfam" id="PF13412">
    <property type="entry name" value="HTH_24"/>
    <property type="match status" value="1"/>
</dbReference>
<dbReference type="Pfam" id="PF00294">
    <property type="entry name" value="PfkB"/>
    <property type="match status" value="1"/>
</dbReference>
<dbReference type="InterPro" id="IPR036390">
    <property type="entry name" value="WH_DNA-bd_sf"/>
</dbReference>
<keyword evidence="1" id="KW-0808">Transferase</keyword>
<proteinExistence type="predicted"/>
<gene>
    <name evidence="4" type="ORF">IEO70_15355</name>
</gene>
<keyword evidence="5" id="KW-1185">Reference proteome</keyword>
<dbReference type="PANTHER" id="PTHR42909:SF4">
    <property type="entry name" value="CARBOHYDRATE KINASE, PFKB FAMILY"/>
    <property type="match status" value="1"/>
</dbReference>
<dbReference type="PANTHER" id="PTHR42909">
    <property type="entry name" value="ZGC:136858"/>
    <property type="match status" value="1"/>
</dbReference>
<dbReference type="InterPro" id="IPR011611">
    <property type="entry name" value="PfkB_dom"/>
</dbReference>
<dbReference type="PROSITE" id="PS00583">
    <property type="entry name" value="PFKB_KINASES_1"/>
    <property type="match status" value="1"/>
</dbReference>
<dbReference type="Gene3D" id="3.40.1190.20">
    <property type="match status" value="1"/>
</dbReference>
<dbReference type="SUPFAM" id="SSF46785">
    <property type="entry name" value="Winged helix' DNA-binding domain"/>
    <property type="match status" value="1"/>
</dbReference>
<evidence type="ECO:0000313" key="4">
    <source>
        <dbReference type="EMBL" id="MBD3109715.1"/>
    </source>
</evidence>
<protein>
    <submittedName>
        <fullName evidence="4">Winged helix-turn-helix transcriptional regulator</fullName>
    </submittedName>
</protein>
<organism evidence="4 5">
    <name type="scientific">Peribacillus faecalis</name>
    <dbReference type="NCBI Taxonomy" id="2772559"/>
    <lineage>
        <taxon>Bacteria</taxon>
        <taxon>Bacillati</taxon>
        <taxon>Bacillota</taxon>
        <taxon>Bacilli</taxon>
        <taxon>Bacillales</taxon>
        <taxon>Bacillaceae</taxon>
        <taxon>Peribacillus</taxon>
    </lineage>
</organism>
<sequence length="365" mass="39728">MNEKEALLIKYIKENPFISQNELAEKMKLSRSAVAGYISSLTKQGLLLGRAYVLPSKKDVLCVGGSNIDRKIQVIEPISFGTSNPASSSQSYGGVARNIAENLGKLGCEPSLLTVLGADKEGEGLMHHTMEFSDFSPSQVLPNEATGTYTAVLNTDGEMAIALADMSIYDKVTVDFIEKRWGYFSSSKVVMIDTNFPSDVLRYIIERCYKENITLCITPVSSPKIKKLPQRLDGVTWMIANRDEAQALANMKISNDEDFHAAAKSILNKGVENIIITRGSKGLLYMNVAGEAGTILPPEISVADVTGAGDSLVSGFIYAYLNGYSLEEACKIGISCSALTLQSDETVNPDLTETKLLEAYAKYFH</sequence>
<evidence type="ECO:0000313" key="5">
    <source>
        <dbReference type="Proteomes" id="UP000602076"/>
    </source>
</evidence>
<evidence type="ECO:0000259" key="3">
    <source>
        <dbReference type="Pfam" id="PF00294"/>
    </source>
</evidence>
<name>A0A927HBG4_9BACI</name>
<dbReference type="InterPro" id="IPR029056">
    <property type="entry name" value="Ribokinase-like"/>
</dbReference>
<dbReference type="SUPFAM" id="SSF53613">
    <property type="entry name" value="Ribokinase-like"/>
    <property type="match status" value="1"/>
</dbReference>
<dbReference type="InterPro" id="IPR036388">
    <property type="entry name" value="WH-like_DNA-bd_sf"/>
</dbReference>
<dbReference type="GO" id="GO:0005737">
    <property type="term" value="C:cytoplasm"/>
    <property type="evidence" value="ECO:0007669"/>
    <property type="project" value="TreeGrafter"/>
</dbReference>
<dbReference type="GO" id="GO:0004730">
    <property type="term" value="F:pseudouridylate synthase activity"/>
    <property type="evidence" value="ECO:0007669"/>
    <property type="project" value="TreeGrafter"/>
</dbReference>
<evidence type="ECO:0000256" key="1">
    <source>
        <dbReference type="ARBA" id="ARBA00022679"/>
    </source>
</evidence>
<accession>A0A927HBG4</accession>
<dbReference type="CDD" id="cd01941">
    <property type="entry name" value="YeiC_kinase_like"/>
    <property type="match status" value="1"/>
</dbReference>
<reference evidence="4" key="1">
    <citation type="submission" date="2020-09" db="EMBL/GenBank/DDBJ databases">
        <title>Bacillus faecalis sp. nov., a moderately halophilic bacterium isolated from cow faeces.</title>
        <authorList>
            <person name="Jiang L."/>
            <person name="Lee J."/>
        </authorList>
    </citation>
    <scope>NUCLEOTIDE SEQUENCE</scope>
    <source>
        <strain evidence="4">AGMB 02131</strain>
    </source>
</reference>
<comment type="caution">
    <text evidence="4">The sequence shown here is derived from an EMBL/GenBank/DDBJ whole genome shotgun (WGS) entry which is preliminary data.</text>
</comment>
<dbReference type="InterPro" id="IPR002173">
    <property type="entry name" value="Carboh/pur_kinase_PfkB_CS"/>
</dbReference>
<dbReference type="EMBL" id="JACXSI010000043">
    <property type="protein sequence ID" value="MBD3109715.1"/>
    <property type="molecule type" value="Genomic_DNA"/>
</dbReference>
<keyword evidence="2" id="KW-0418">Kinase</keyword>
<dbReference type="RefSeq" id="WP_190999251.1">
    <property type="nucleotide sequence ID" value="NZ_JACXSI010000043.1"/>
</dbReference>